<dbReference type="GeneID" id="39584871"/>
<dbReference type="Gene3D" id="2.10.10.20">
    <property type="entry name" value="Carbohydrate-binding module superfamily 5/12"/>
    <property type="match status" value="1"/>
</dbReference>
<dbReference type="PANTHER" id="PTHR31649:SF1">
    <property type="entry name" value="FARNESOIC ACID O-METHYL TRANSFERASE DOMAIN-CONTAINING PROTEIN"/>
    <property type="match status" value="1"/>
</dbReference>
<dbReference type="Pfam" id="PF11901">
    <property type="entry name" value="DM9"/>
    <property type="match status" value="1"/>
</dbReference>
<gene>
    <name evidence="2" type="ORF">EHS24_000328</name>
</gene>
<evidence type="ECO:0000256" key="1">
    <source>
        <dbReference type="SAM" id="MobiDB-lite"/>
    </source>
</evidence>
<dbReference type="Proteomes" id="UP000279236">
    <property type="component" value="Unassembled WGS sequence"/>
</dbReference>
<feature type="compositionally biased region" description="Polar residues" evidence="1">
    <location>
        <begin position="126"/>
        <end position="137"/>
    </location>
</feature>
<organism evidence="2 3">
    <name type="scientific">Apiotrichum porosum</name>
    <dbReference type="NCBI Taxonomy" id="105984"/>
    <lineage>
        <taxon>Eukaryota</taxon>
        <taxon>Fungi</taxon>
        <taxon>Dikarya</taxon>
        <taxon>Basidiomycota</taxon>
        <taxon>Agaricomycotina</taxon>
        <taxon>Tremellomycetes</taxon>
        <taxon>Trichosporonales</taxon>
        <taxon>Trichosporonaceae</taxon>
        <taxon>Apiotrichum</taxon>
    </lineage>
</organism>
<name>A0A427Y9I1_9TREE</name>
<dbReference type="STRING" id="105984.A0A427Y9I1"/>
<dbReference type="InterPro" id="IPR006616">
    <property type="entry name" value="DM9_repeat"/>
</dbReference>
<keyword evidence="3" id="KW-1185">Reference proteome</keyword>
<sequence>MAPSPTDHFDISAYKYACSRPGSPRRSDPTPPPLATRNLTYSHHHPLPMDAYSQRPYSAPALPSPPLWSPNIFYPLGALVWYAGSVWRCDSPHTSGALAREPTYSLHLWTPVGSSVVYGPGYGADQGSQPPYGQYNSLPERPSTAPVASSSDRARLNALREDAEAARNPAALRDELLGARTWRVGGVGVFSYAEDLEVERTRRAAWRDFTESSGRDAWLRAARARTAAYDRTESTGALRPVVRWHLVEGSAPLPRDVIPIGYEYDEQLYAARVWHERGMHVGKAGDHLAGRCEWSYGGGTCGPPENSVAFEVLCGDPSSTQWAAFGHGMSANIPGWQPVEGGRERDGRALFIGKANVENGVHVGKVQVDGDAANIGYGGFERIVRPFEVLTYESYQRR</sequence>
<dbReference type="PANTHER" id="PTHR31649">
    <property type="entry name" value="AGAP009604-PA"/>
    <property type="match status" value="1"/>
</dbReference>
<dbReference type="EMBL" id="RSCE01000001">
    <property type="protein sequence ID" value="RSH87811.1"/>
    <property type="molecule type" value="Genomic_DNA"/>
</dbReference>
<dbReference type="RefSeq" id="XP_028480019.1">
    <property type="nucleotide sequence ID" value="XM_028616162.1"/>
</dbReference>
<dbReference type="AlphaFoldDB" id="A0A427Y9I1"/>
<comment type="caution">
    <text evidence="2">The sequence shown here is derived from an EMBL/GenBank/DDBJ whole genome shotgun (WGS) entry which is preliminary data.</text>
</comment>
<protein>
    <submittedName>
        <fullName evidence="2">Uncharacterized protein</fullName>
    </submittedName>
</protein>
<reference evidence="2 3" key="1">
    <citation type="submission" date="2018-11" db="EMBL/GenBank/DDBJ databases">
        <title>Genome sequence of Apiotrichum porosum DSM 27194.</title>
        <authorList>
            <person name="Aliyu H."/>
            <person name="Gorte O."/>
            <person name="Ochsenreither K."/>
        </authorList>
    </citation>
    <scope>NUCLEOTIDE SEQUENCE [LARGE SCALE GENOMIC DNA]</scope>
    <source>
        <strain evidence="2 3">DSM 27194</strain>
    </source>
</reference>
<feature type="region of interest" description="Disordered" evidence="1">
    <location>
        <begin position="120"/>
        <end position="152"/>
    </location>
</feature>
<feature type="region of interest" description="Disordered" evidence="1">
    <location>
        <begin position="17"/>
        <end position="40"/>
    </location>
</feature>
<evidence type="ECO:0000313" key="2">
    <source>
        <dbReference type="EMBL" id="RSH87811.1"/>
    </source>
</evidence>
<dbReference type="SMART" id="SM00696">
    <property type="entry name" value="DM9"/>
    <property type="match status" value="1"/>
</dbReference>
<proteinExistence type="predicted"/>
<evidence type="ECO:0000313" key="3">
    <source>
        <dbReference type="Proteomes" id="UP000279236"/>
    </source>
</evidence>
<dbReference type="OrthoDB" id="2142040at2759"/>
<accession>A0A427Y9I1</accession>